<dbReference type="Proteomes" id="UP000218209">
    <property type="component" value="Unassembled WGS sequence"/>
</dbReference>
<gene>
    <name evidence="2" type="ORF">BU14_0023s0016</name>
</gene>
<evidence type="ECO:0000313" key="3">
    <source>
        <dbReference type="Proteomes" id="UP000218209"/>
    </source>
</evidence>
<evidence type="ECO:0000313" key="2">
    <source>
        <dbReference type="EMBL" id="OSX81211.1"/>
    </source>
</evidence>
<keyword evidence="3" id="KW-1185">Reference proteome</keyword>
<accession>A0A1X6PK39</accession>
<proteinExistence type="predicted"/>
<evidence type="ECO:0000256" key="1">
    <source>
        <dbReference type="SAM" id="MobiDB-lite"/>
    </source>
</evidence>
<protein>
    <submittedName>
        <fullName evidence="2">Uncharacterized protein</fullName>
    </submittedName>
</protein>
<dbReference type="EMBL" id="KV918764">
    <property type="protein sequence ID" value="OSX81211.1"/>
    <property type="molecule type" value="Genomic_DNA"/>
</dbReference>
<reference evidence="2 3" key="1">
    <citation type="submission" date="2017-03" db="EMBL/GenBank/DDBJ databases">
        <title>WGS assembly of Porphyra umbilicalis.</title>
        <authorList>
            <person name="Brawley S.H."/>
            <person name="Blouin N.A."/>
            <person name="Ficko-Blean E."/>
            <person name="Wheeler G.L."/>
            <person name="Lohr M."/>
            <person name="Goodson H.V."/>
            <person name="Jenkins J.W."/>
            <person name="Blaby-Haas C.E."/>
            <person name="Helliwell K.E."/>
            <person name="Chan C."/>
            <person name="Marriage T."/>
            <person name="Bhattacharya D."/>
            <person name="Klein A.S."/>
            <person name="Badis Y."/>
            <person name="Brodie J."/>
            <person name="Cao Y."/>
            <person name="Collen J."/>
            <person name="Dittami S.M."/>
            <person name="Gachon C.M."/>
            <person name="Green B.R."/>
            <person name="Karpowicz S."/>
            <person name="Kim J.W."/>
            <person name="Kudahl U."/>
            <person name="Lin S."/>
            <person name="Michel G."/>
            <person name="Mittag M."/>
            <person name="Olson B.J."/>
            <person name="Pangilinan J."/>
            <person name="Peng Y."/>
            <person name="Qiu H."/>
            <person name="Shu S."/>
            <person name="Singer J.T."/>
            <person name="Smith A.G."/>
            <person name="Sprecher B.N."/>
            <person name="Wagner V."/>
            <person name="Wang W."/>
            <person name="Wang Z.-Y."/>
            <person name="Yan J."/>
            <person name="Yarish C."/>
            <person name="Zoeuner-Riek S."/>
            <person name="Zhuang Y."/>
            <person name="Zou Y."/>
            <person name="Lindquist E.A."/>
            <person name="Grimwood J."/>
            <person name="Barry K."/>
            <person name="Rokhsar D.S."/>
            <person name="Schmutz J."/>
            <person name="Stiller J.W."/>
            <person name="Grossman A.R."/>
            <person name="Prochnik S.E."/>
        </authorList>
    </citation>
    <scope>NUCLEOTIDE SEQUENCE [LARGE SCALE GENOMIC DNA]</scope>
    <source>
        <strain evidence="2">4086291</strain>
    </source>
</reference>
<feature type="region of interest" description="Disordered" evidence="1">
    <location>
        <begin position="150"/>
        <end position="177"/>
    </location>
</feature>
<feature type="region of interest" description="Disordered" evidence="1">
    <location>
        <begin position="54"/>
        <end position="73"/>
    </location>
</feature>
<name>A0A1X6PK39_PORUM</name>
<dbReference type="AlphaFoldDB" id="A0A1X6PK39"/>
<sequence>MISNSARTCCCTQCRGVVLETGASPPRPATARRPPPRLFFPTCERWCRRGPPPPSLPLQWRPTRGRRLSPRPPMRRAGCMCEDVVAYRRRRSRGIASPTADGPRCRDSRWRPPSTSPPARLVTTARCRGARGGLCDGCTSRHVRRRLRRVAQNHRRGPPRLPFDRRHAISDPVARRV</sequence>
<feature type="region of interest" description="Disordered" evidence="1">
    <location>
        <begin position="92"/>
        <end position="120"/>
    </location>
</feature>
<organism evidence="2 3">
    <name type="scientific">Porphyra umbilicalis</name>
    <name type="common">Purple laver</name>
    <name type="synonym">Red alga</name>
    <dbReference type="NCBI Taxonomy" id="2786"/>
    <lineage>
        <taxon>Eukaryota</taxon>
        <taxon>Rhodophyta</taxon>
        <taxon>Bangiophyceae</taxon>
        <taxon>Bangiales</taxon>
        <taxon>Bangiaceae</taxon>
        <taxon>Porphyra</taxon>
    </lineage>
</organism>